<comment type="caution">
    <text evidence="1">The sequence shown here is derived from an EMBL/GenBank/DDBJ whole genome shotgun (WGS) entry which is preliminary data.</text>
</comment>
<protein>
    <submittedName>
        <fullName evidence="1">Uncharacterized protein</fullName>
    </submittedName>
</protein>
<accession>A0A0F8YTM5</accession>
<evidence type="ECO:0000313" key="1">
    <source>
        <dbReference type="EMBL" id="KKK84803.1"/>
    </source>
</evidence>
<proteinExistence type="predicted"/>
<dbReference type="AlphaFoldDB" id="A0A0F8YTM5"/>
<reference evidence="1" key="1">
    <citation type="journal article" date="2015" name="Nature">
        <title>Complex archaea that bridge the gap between prokaryotes and eukaryotes.</title>
        <authorList>
            <person name="Spang A."/>
            <person name="Saw J.H."/>
            <person name="Jorgensen S.L."/>
            <person name="Zaremba-Niedzwiedzka K."/>
            <person name="Martijn J."/>
            <person name="Lind A.E."/>
            <person name="van Eijk R."/>
            <person name="Schleper C."/>
            <person name="Guy L."/>
            <person name="Ettema T.J."/>
        </authorList>
    </citation>
    <scope>NUCLEOTIDE SEQUENCE</scope>
</reference>
<sequence>MHITQYFEKCSNYKGKCRNCEVFNDKEELCISRIFVELAGGQVHPHSGFEFGDFEILQQFSDRTEILYGIVKSYKKTPIKTQELIFDIPYGKLTFKNNDRLLEQFIEACMNASIRFIMIESGRIIDSELKYIISDLARLKKKRITIIEPKDLIPILAYYFKNYKTT</sequence>
<gene>
    <name evidence="1" type="ORF">LCGC14_2779660</name>
</gene>
<name>A0A0F8YTM5_9ZZZZ</name>
<organism evidence="1">
    <name type="scientific">marine sediment metagenome</name>
    <dbReference type="NCBI Taxonomy" id="412755"/>
    <lineage>
        <taxon>unclassified sequences</taxon>
        <taxon>metagenomes</taxon>
        <taxon>ecological metagenomes</taxon>
    </lineage>
</organism>
<dbReference type="EMBL" id="LAZR01051604">
    <property type="protein sequence ID" value="KKK84803.1"/>
    <property type="molecule type" value="Genomic_DNA"/>
</dbReference>